<dbReference type="GO" id="GO:0006888">
    <property type="term" value="P:endoplasmic reticulum to Golgi vesicle-mediated transport"/>
    <property type="evidence" value="ECO:0007669"/>
    <property type="project" value="InterPro"/>
</dbReference>
<keyword evidence="8 10" id="KW-0333">Golgi apparatus</keyword>
<reference evidence="15" key="1">
    <citation type="submission" date="2020-04" db="EMBL/GenBank/DDBJ databases">
        <title>Analysis of mating type loci in Filobasidium floriforme.</title>
        <authorList>
            <person name="Nowrousian M."/>
        </authorList>
    </citation>
    <scope>NUCLEOTIDE SEQUENCE</scope>
    <source>
        <strain evidence="15">CBS 6242</strain>
    </source>
</reference>
<feature type="repeat" description="WD" evidence="11">
    <location>
        <begin position="19"/>
        <end position="60"/>
    </location>
</feature>
<dbReference type="InterPro" id="IPR050844">
    <property type="entry name" value="Coatomer_complex_subunit"/>
</dbReference>
<keyword evidence="5" id="KW-0677">Repeat</keyword>
<evidence type="ECO:0000313" key="16">
    <source>
        <dbReference type="Proteomes" id="UP000812966"/>
    </source>
</evidence>
<dbReference type="GO" id="GO:0006890">
    <property type="term" value="P:retrograde vesicle-mediated transport, Golgi to endoplasmic reticulum"/>
    <property type="evidence" value="ECO:0007669"/>
    <property type="project" value="TreeGrafter"/>
</dbReference>
<evidence type="ECO:0000256" key="7">
    <source>
        <dbReference type="ARBA" id="ARBA00022927"/>
    </source>
</evidence>
<dbReference type="PANTHER" id="PTHR19876">
    <property type="entry name" value="COATOMER"/>
    <property type="match status" value="1"/>
</dbReference>
<evidence type="ECO:0000256" key="8">
    <source>
        <dbReference type="ARBA" id="ARBA00023034"/>
    </source>
</evidence>
<keyword evidence="7 10" id="KW-0653">Protein transport</keyword>
<keyword evidence="16" id="KW-1185">Reference proteome</keyword>
<proteinExistence type="predicted"/>
<dbReference type="PROSITE" id="PS00678">
    <property type="entry name" value="WD_REPEATS_1"/>
    <property type="match status" value="1"/>
</dbReference>
<dbReference type="SMART" id="SM00320">
    <property type="entry name" value="WD40"/>
    <property type="match status" value="7"/>
</dbReference>
<evidence type="ECO:0000259" key="14">
    <source>
        <dbReference type="Pfam" id="PF23953"/>
    </source>
</evidence>
<feature type="repeat" description="WD" evidence="11">
    <location>
        <begin position="264"/>
        <end position="305"/>
    </location>
</feature>
<dbReference type="EMBL" id="JABELV010000007">
    <property type="protein sequence ID" value="KAG7571441.1"/>
    <property type="molecule type" value="Genomic_DNA"/>
</dbReference>
<evidence type="ECO:0000256" key="6">
    <source>
        <dbReference type="ARBA" id="ARBA00022892"/>
    </source>
</evidence>
<dbReference type="CDD" id="cd00200">
    <property type="entry name" value="WD40"/>
    <property type="match status" value="1"/>
</dbReference>
<feature type="repeat" description="WD" evidence="11">
    <location>
        <begin position="220"/>
        <end position="261"/>
    </location>
</feature>
<dbReference type="InterPro" id="IPR015943">
    <property type="entry name" value="WD40/YVTN_repeat-like_dom_sf"/>
</dbReference>
<evidence type="ECO:0000256" key="5">
    <source>
        <dbReference type="ARBA" id="ARBA00022737"/>
    </source>
</evidence>
<comment type="function">
    <text evidence="10">The coatomer is a cytosolic protein complex that binds to dilysine motifs and reversibly associates with Golgi non-clathrin-coated vesicles, which further mediate biosynthetic protein transport from the ER, via the Golgi up to the trans Golgi network.</text>
</comment>
<dbReference type="Pfam" id="PF00400">
    <property type="entry name" value="WD40"/>
    <property type="match status" value="6"/>
</dbReference>
<keyword evidence="4 11" id="KW-0853">WD repeat</keyword>
<evidence type="ECO:0000256" key="10">
    <source>
        <dbReference type="PIRNR" id="PIRNR003354"/>
    </source>
</evidence>
<evidence type="ECO:0000256" key="1">
    <source>
        <dbReference type="ARBA" id="ARBA00004255"/>
    </source>
</evidence>
<dbReference type="Pfam" id="PF04053">
    <property type="entry name" value="B-prop_COPA_B_2nd"/>
    <property type="match status" value="1"/>
</dbReference>
<dbReference type="PROSITE" id="PS50294">
    <property type="entry name" value="WD_REPEATS_REGION"/>
    <property type="match status" value="5"/>
</dbReference>
<dbReference type="InterPro" id="IPR016391">
    <property type="entry name" value="Coatomer_asu"/>
</dbReference>
<comment type="subunit">
    <text evidence="10">Oligomeric complex that consists of at least the alpha, beta, beta', gamma, delta, epsilon and zeta subunits.</text>
</comment>
<feature type="domain" description="COPA/B second beta-propeller" evidence="12">
    <location>
        <begin position="359"/>
        <end position="603"/>
    </location>
</feature>
<dbReference type="FunFam" id="1.25.40.470:FF:000002">
    <property type="entry name" value="Coatomer subunit alpha"/>
    <property type="match status" value="1"/>
</dbReference>
<dbReference type="AlphaFoldDB" id="A0A8K0JRJ3"/>
<accession>A0A8K0JRJ3</accession>
<dbReference type="InterPro" id="IPR006692">
    <property type="entry name" value="Beta-prop_COPA/B_2nd"/>
</dbReference>
<dbReference type="InterPro" id="IPR047312">
    <property type="entry name" value="Coatomer_alpha_WD-assoc_reg"/>
</dbReference>
<dbReference type="PROSITE" id="PS50082">
    <property type="entry name" value="WD_REPEATS_2"/>
    <property type="match status" value="6"/>
</dbReference>
<organism evidence="15 16">
    <name type="scientific">Filobasidium floriforme</name>
    <dbReference type="NCBI Taxonomy" id="5210"/>
    <lineage>
        <taxon>Eukaryota</taxon>
        <taxon>Fungi</taxon>
        <taxon>Dikarya</taxon>
        <taxon>Basidiomycota</taxon>
        <taxon>Agaricomycotina</taxon>
        <taxon>Tremellomycetes</taxon>
        <taxon>Filobasidiales</taxon>
        <taxon>Filobasidiaceae</taxon>
        <taxon>Filobasidium</taxon>
    </lineage>
</organism>
<protein>
    <recommendedName>
        <fullName evidence="10">Coatomer subunit alpha</fullName>
    </recommendedName>
</protein>
<evidence type="ECO:0000256" key="4">
    <source>
        <dbReference type="ARBA" id="ARBA00022574"/>
    </source>
</evidence>
<dbReference type="GO" id="GO:0000139">
    <property type="term" value="C:Golgi membrane"/>
    <property type="evidence" value="ECO:0007669"/>
    <property type="project" value="UniProtKB-SubCell"/>
</dbReference>
<evidence type="ECO:0000256" key="2">
    <source>
        <dbReference type="ARBA" id="ARBA00022448"/>
    </source>
</evidence>
<dbReference type="GO" id="GO:0030126">
    <property type="term" value="C:COPI vesicle coat"/>
    <property type="evidence" value="ECO:0007669"/>
    <property type="project" value="UniProtKB-UniRule"/>
</dbReference>
<dbReference type="InterPro" id="IPR019775">
    <property type="entry name" value="WD40_repeat_CS"/>
</dbReference>
<dbReference type="Proteomes" id="UP000812966">
    <property type="component" value="Unassembled WGS sequence"/>
</dbReference>
<dbReference type="SUPFAM" id="SSF50978">
    <property type="entry name" value="WD40 repeat-like"/>
    <property type="match status" value="1"/>
</dbReference>
<feature type="repeat" description="WD" evidence="11">
    <location>
        <begin position="61"/>
        <end position="102"/>
    </location>
</feature>
<sequence>MIRDELSRKLLTRNDRLQFESKSPRVKGIAFHPKQPLLAATLHNGTIQLWNYQMGTLVDRYDEHDGPVRGISFHPTQPIFVSGGDDYKIKVWNYKQRKCLFTLTGHLDYVRTTYFHREYPWILSASDDQTIRIWNWQSRTCIAILTGHNHYIMSAQFHPTEDLIVSASMDLTVRVWDITGLKKKHQAHQAPMSMEEQLSRANQGQADLFGNTDAVVKYVLEGHDRGINWASFHPTLPLIVSCGDDRQIKLWRMSDTKAWEVDTCRGHFNNVSSCIFHPRHELILSDGEDKTIRVWDMTKRTAVQTFRREHDRFWVLTAHPTLNLFAAGHDNGLIVFKLERERPAFALSGNSLFYVRDKTIRMRDLIAGTDTSVMSVRKFGSQYVQPRALSYNPAERAVIVTSTSDNGIYELVALPREASSEVRDSAVDGKRGQGSSAIFVARNRLAVLDKTAQSVEIRDLNNSLTKTIKLPTQTSEIFYGGTASLLLSTPTSVVLFDIQQQKALAELATPPVKYVVWSVDGNSVALLSKHTITIANKSLTQSSLIHETIRIKSAAWDDSGVLIYTTLNHIKYALFQGDNGIIKTLEQPVYLTRVKGSTVYCLDRTARPRTIQIDPTEYRFKLALVKKNYDEVLQIIRNSNLVGQSIIAYLQKKGYPEIAFHFVQDPTTRFDLAIECGNLTVALEMAKELDKADVWKRLGEQALKQGNHPIVELAYQKTKNFDKLSFLYLVTGNEKKLGMMHGISIKRGDQMSRFQNSLYLGDVESRIAVLKETGMHALAYHTAKTNGLDDLAEEILVEAGMTDEDVPVVPTAGPSTLRPPPVITGQVEKTWPTKSLGESYFDKALAAGAVDGEASYANGYTEDPDAEQTWLSADEAMSGDEADEAGEDDGWGLDEDVLVPEEEPQGNVPVDEQVDLTTDVSPGVGEDEHWTRNSPLAIDHAAAGSFESAMQLLNRQVGAVNFEPLKPYFLAAYQSSHIHVAANPSLSPLQFNVRRNPDTVEQSEALPFTSHTLEAIKEGEFAEGLKLFTRGKFVESLEAFRGVFRKLVFLVVKTDTEVAEVSNLLDLAREYVIGLMLETERQRLVAEEPDALSRNLDLAAFFTHCKLQPAHVQLALRSAMRVFAKAGNNATAAVFARRLVDMKPADSKVVSQARSVITAGDRNPRNAVEISYDHFSEFDICAASLKPIMKGSNSVKSPYSGAKYMQEFSGSLCRVDGISQVGMSATGLRCKV</sequence>
<dbReference type="GO" id="GO:0006891">
    <property type="term" value="P:intra-Golgi vesicle-mediated transport"/>
    <property type="evidence" value="ECO:0007669"/>
    <property type="project" value="TreeGrafter"/>
</dbReference>
<feature type="repeat" description="WD" evidence="11">
    <location>
        <begin position="103"/>
        <end position="144"/>
    </location>
</feature>
<dbReference type="InterPro" id="IPR010714">
    <property type="entry name" value="Coatomer_asu_C"/>
</dbReference>
<dbReference type="PIRSF" id="PIRSF003354">
    <property type="entry name" value="Coatomer_alpha_subunit"/>
    <property type="match status" value="1"/>
</dbReference>
<dbReference type="InterPro" id="IPR056176">
    <property type="entry name" value="TPR_COPA_B"/>
</dbReference>
<dbReference type="CDD" id="cd22948">
    <property type="entry name" value="Coatomer_WDAD_alpha"/>
    <property type="match status" value="1"/>
</dbReference>
<dbReference type="InterPro" id="IPR020472">
    <property type="entry name" value="WD40_PAC1"/>
</dbReference>
<dbReference type="InterPro" id="IPR001680">
    <property type="entry name" value="WD40_rpt"/>
</dbReference>
<name>A0A8K0JRJ3_9TREE</name>
<dbReference type="InterPro" id="IPR036322">
    <property type="entry name" value="WD40_repeat_dom_sf"/>
</dbReference>
<dbReference type="Gene3D" id="2.130.10.10">
    <property type="entry name" value="YVTN repeat-like/Quinoprotein amine dehydrogenase"/>
    <property type="match status" value="1"/>
</dbReference>
<dbReference type="PANTHER" id="PTHR19876:SF1">
    <property type="entry name" value="COATOMER SUBUNIT ALPHA"/>
    <property type="match status" value="1"/>
</dbReference>
<gene>
    <name evidence="15" type="ORF">FFLO_00624</name>
</gene>
<comment type="subcellular location">
    <subcellularLocation>
        <location evidence="10">Cytoplasm</location>
    </subcellularLocation>
    <subcellularLocation>
        <location evidence="1 10">Golgi apparatus membrane</location>
        <topology evidence="1 10">Peripheral membrane protein</topology>
        <orientation evidence="1">Cytoplasmic side</orientation>
    </subcellularLocation>
</comment>
<dbReference type="Gene3D" id="1.25.40.470">
    <property type="match status" value="1"/>
</dbReference>
<comment type="caution">
    <text evidence="15">The sequence shown here is derived from an EMBL/GenBank/DDBJ whole genome shotgun (WGS) entry which is preliminary data.</text>
</comment>
<feature type="domain" description="Coatomer alpha subunit C-terminal" evidence="13">
    <location>
        <begin position="857"/>
        <end position="1231"/>
    </location>
</feature>
<dbReference type="GO" id="GO:0006886">
    <property type="term" value="P:intracellular protein transport"/>
    <property type="evidence" value="ECO:0007669"/>
    <property type="project" value="UniProtKB-UniRule"/>
</dbReference>
<keyword evidence="6 10" id="KW-0931">ER-Golgi transport</keyword>
<feature type="repeat" description="WD" evidence="11">
    <location>
        <begin position="145"/>
        <end position="178"/>
    </location>
</feature>
<evidence type="ECO:0000256" key="3">
    <source>
        <dbReference type="ARBA" id="ARBA00022490"/>
    </source>
</evidence>
<feature type="domain" description="COPA/B TPR" evidence="14">
    <location>
        <begin position="630"/>
        <end position="785"/>
    </location>
</feature>
<evidence type="ECO:0000313" key="15">
    <source>
        <dbReference type="EMBL" id="KAG7571441.1"/>
    </source>
</evidence>
<evidence type="ECO:0000256" key="9">
    <source>
        <dbReference type="ARBA" id="ARBA00023136"/>
    </source>
</evidence>
<keyword evidence="9 10" id="KW-0472">Membrane</keyword>
<dbReference type="Pfam" id="PF23953">
    <property type="entry name" value="TPR_COPA_B"/>
    <property type="match status" value="1"/>
</dbReference>
<evidence type="ECO:0000259" key="13">
    <source>
        <dbReference type="Pfam" id="PF06957"/>
    </source>
</evidence>
<dbReference type="Pfam" id="PF06957">
    <property type="entry name" value="COPI_C"/>
    <property type="match status" value="1"/>
</dbReference>
<dbReference type="PRINTS" id="PR00320">
    <property type="entry name" value="GPROTEINBRPT"/>
</dbReference>
<dbReference type="GO" id="GO:0005198">
    <property type="term" value="F:structural molecule activity"/>
    <property type="evidence" value="ECO:0007669"/>
    <property type="project" value="InterPro"/>
</dbReference>
<dbReference type="SUPFAM" id="SSF82171">
    <property type="entry name" value="DPP6 N-terminal domain-like"/>
    <property type="match status" value="1"/>
</dbReference>
<keyword evidence="2 10" id="KW-0813">Transport</keyword>
<evidence type="ECO:0000256" key="11">
    <source>
        <dbReference type="PROSITE-ProRule" id="PRU00221"/>
    </source>
</evidence>
<keyword evidence="3 10" id="KW-0963">Cytoplasm</keyword>
<dbReference type="FunFam" id="2.130.10.10:FF:000010">
    <property type="entry name" value="Coatomer subunit alpha"/>
    <property type="match status" value="1"/>
</dbReference>
<evidence type="ECO:0000259" key="12">
    <source>
        <dbReference type="Pfam" id="PF04053"/>
    </source>
</evidence>